<name>A0A4V2K9I1_9APHY</name>
<dbReference type="EMBL" id="ML145087">
    <property type="protein sequence ID" value="TBU63958.1"/>
    <property type="molecule type" value="Genomic_DNA"/>
</dbReference>
<dbReference type="Proteomes" id="UP000292082">
    <property type="component" value="Unassembled WGS sequence"/>
</dbReference>
<reference evidence="1 2" key="1">
    <citation type="submission" date="2019-01" db="EMBL/GenBank/DDBJ databases">
        <title>Draft genome sequences of three monokaryotic isolates of the white-rot basidiomycete fungus Dichomitus squalens.</title>
        <authorList>
            <consortium name="DOE Joint Genome Institute"/>
            <person name="Lopez S.C."/>
            <person name="Andreopoulos B."/>
            <person name="Pangilinan J."/>
            <person name="Lipzen A."/>
            <person name="Riley R."/>
            <person name="Ahrendt S."/>
            <person name="Ng V."/>
            <person name="Barry K."/>
            <person name="Daum C."/>
            <person name="Grigoriev I.V."/>
            <person name="Hilden K.S."/>
            <person name="Makela M.R."/>
            <person name="de Vries R.P."/>
        </authorList>
    </citation>
    <scope>NUCLEOTIDE SEQUENCE [LARGE SCALE GENOMIC DNA]</scope>
    <source>
        <strain evidence="1 2">CBS 464.89</strain>
    </source>
</reference>
<sequence length="76" mass="9031">MMCLLTKFVLERYQEHLNILCYRYQSGETTLKPTRVTMIYRCLNLFRRLMRWQEPGGRLPTALAKNVSNLPVNPQN</sequence>
<proteinExistence type="predicted"/>
<keyword evidence="2" id="KW-1185">Reference proteome</keyword>
<organism evidence="1 2">
    <name type="scientific">Dichomitus squalens</name>
    <dbReference type="NCBI Taxonomy" id="114155"/>
    <lineage>
        <taxon>Eukaryota</taxon>
        <taxon>Fungi</taxon>
        <taxon>Dikarya</taxon>
        <taxon>Basidiomycota</taxon>
        <taxon>Agaricomycotina</taxon>
        <taxon>Agaricomycetes</taxon>
        <taxon>Polyporales</taxon>
        <taxon>Polyporaceae</taxon>
        <taxon>Dichomitus</taxon>
    </lineage>
</organism>
<gene>
    <name evidence="1" type="ORF">BD310DRAFT_915082</name>
</gene>
<protein>
    <submittedName>
        <fullName evidence="1">Uncharacterized protein</fullName>
    </submittedName>
</protein>
<feature type="non-terminal residue" evidence="1">
    <location>
        <position position="76"/>
    </location>
</feature>
<accession>A0A4V2K9I1</accession>
<evidence type="ECO:0000313" key="1">
    <source>
        <dbReference type="EMBL" id="TBU63958.1"/>
    </source>
</evidence>
<dbReference type="AlphaFoldDB" id="A0A4V2K9I1"/>
<evidence type="ECO:0000313" key="2">
    <source>
        <dbReference type="Proteomes" id="UP000292082"/>
    </source>
</evidence>